<organism evidence="2">
    <name type="scientific">marine sediment metagenome</name>
    <dbReference type="NCBI Taxonomy" id="412755"/>
    <lineage>
        <taxon>unclassified sequences</taxon>
        <taxon>metagenomes</taxon>
        <taxon>ecological metagenomes</taxon>
    </lineage>
</organism>
<keyword evidence="1" id="KW-1133">Transmembrane helix</keyword>
<reference evidence="2" key="1">
    <citation type="journal article" date="2015" name="Nature">
        <title>Complex archaea that bridge the gap between prokaryotes and eukaryotes.</title>
        <authorList>
            <person name="Spang A."/>
            <person name="Saw J.H."/>
            <person name="Jorgensen S.L."/>
            <person name="Zaremba-Niedzwiedzka K."/>
            <person name="Martijn J."/>
            <person name="Lind A.E."/>
            <person name="van Eijk R."/>
            <person name="Schleper C."/>
            <person name="Guy L."/>
            <person name="Ettema T.J."/>
        </authorList>
    </citation>
    <scope>NUCLEOTIDE SEQUENCE</scope>
</reference>
<dbReference type="InterPro" id="IPR043130">
    <property type="entry name" value="CDP-OH_PTrfase_TM_dom"/>
</dbReference>
<comment type="caution">
    <text evidence="2">The sequence shown here is derived from an EMBL/GenBank/DDBJ whole genome shotgun (WGS) entry which is preliminary data.</text>
</comment>
<dbReference type="EMBL" id="LAZR01039339">
    <property type="protein sequence ID" value="KKL17232.1"/>
    <property type="molecule type" value="Genomic_DNA"/>
</dbReference>
<feature type="transmembrane region" description="Helical" evidence="1">
    <location>
        <begin position="55"/>
        <end position="82"/>
    </location>
</feature>
<proteinExistence type="predicted"/>
<name>A0A0F9BTN3_9ZZZZ</name>
<keyword evidence="1" id="KW-0812">Transmembrane</keyword>
<sequence length="163" mass="17864">MNTPSIVEIKDSLSDEKRLIEQGVWAIRYGIRPLSAYVAWLFIRLRISCKQTVVLGLLLGLAGCFLIAVGSPQVMVAGAVLLRARSWRLSTGAFRAPELMRITLRQMVACFTVALAVTLGAIGLVQWTSVSRVCGGGYWHQGYAGMDGLMLERTYKLDAENGD</sequence>
<protein>
    <submittedName>
        <fullName evidence="2">Uncharacterized protein</fullName>
    </submittedName>
</protein>
<gene>
    <name evidence="2" type="ORF">LCGC14_2487620</name>
</gene>
<evidence type="ECO:0000256" key="1">
    <source>
        <dbReference type="SAM" id="Phobius"/>
    </source>
</evidence>
<dbReference type="Gene3D" id="1.20.120.1760">
    <property type="match status" value="1"/>
</dbReference>
<feature type="transmembrane region" description="Helical" evidence="1">
    <location>
        <begin position="102"/>
        <end position="125"/>
    </location>
</feature>
<accession>A0A0F9BTN3</accession>
<dbReference type="AlphaFoldDB" id="A0A0F9BTN3"/>
<evidence type="ECO:0000313" key="2">
    <source>
        <dbReference type="EMBL" id="KKL17232.1"/>
    </source>
</evidence>
<keyword evidence="1" id="KW-0472">Membrane</keyword>